<organism evidence="1 2">
    <name type="scientific">Corynebacterium pseudodiphtheriticum</name>
    <dbReference type="NCBI Taxonomy" id="37637"/>
    <lineage>
        <taxon>Bacteria</taxon>
        <taxon>Bacillati</taxon>
        <taxon>Actinomycetota</taxon>
        <taxon>Actinomycetes</taxon>
        <taxon>Mycobacteriales</taxon>
        <taxon>Corynebacteriaceae</taxon>
        <taxon>Corynebacterium</taxon>
    </lineage>
</organism>
<evidence type="ECO:0000313" key="2">
    <source>
        <dbReference type="Proteomes" id="UP001224412"/>
    </source>
</evidence>
<dbReference type="AlphaFoldDB" id="A0AAP4BN97"/>
<dbReference type="EMBL" id="JASNVH010000001">
    <property type="protein sequence ID" value="MDK4306024.1"/>
    <property type="molecule type" value="Genomic_DNA"/>
</dbReference>
<evidence type="ECO:0000313" key="1">
    <source>
        <dbReference type="EMBL" id="MDK4306024.1"/>
    </source>
</evidence>
<gene>
    <name evidence="1" type="ORF">QPX42_00385</name>
</gene>
<name>A0AAP4BN97_9CORY</name>
<sequence>MHWIELDSTLIVRSLGSFPTAITSCSVLSNRAARYSASADLYQALGLVDKRSDGVDRMYQAMIALGHRPPMVEEIAAPFVETTRVGAVGVRIGFVVSCGSTLVAGRGATDWWNKPPAIPPRNPQLRDSLLD</sequence>
<protein>
    <submittedName>
        <fullName evidence="1">Uncharacterized protein</fullName>
    </submittedName>
</protein>
<comment type="caution">
    <text evidence="1">The sequence shown here is derived from an EMBL/GenBank/DDBJ whole genome shotgun (WGS) entry which is preliminary data.</text>
</comment>
<dbReference type="InterPro" id="IPR038475">
    <property type="entry name" value="RecG_C_sf"/>
</dbReference>
<proteinExistence type="predicted"/>
<dbReference type="Proteomes" id="UP001224412">
    <property type="component" value="Unassembled WGS sequence"/>
</dbReference>
<reference evidence="1" key="1">
    <citation type="submission" date="2023-05" db="EMBL/GenBank/DDBJ databases">
        <title>Metabolic capabilities are highly conserved among human nasal-associated Corynebacterium species in pangenomic analyses.</title>
        <authorList>
            <person name="Tran T.H."/>
            <person name="Roberts A.Q."/>
            <person name="Escapa I.F."/>
            <person name="Gao W."/>
            <person name="Conlan S."/>
            <person name="Kong H."/>
            <person name="Segre J.A."/>
            <person name="Kelly M.S."/>
            <person name="Lemon K.P."/>
        </authorList>
    </citation>
    <scope>NUCLEOTIDE SEQUENCE</scope>
    <source>
        <strain evidence="1">KPL2773</strain>
    </source>
</reference>
<dbReference type="Gene3D" id="3.30.565.60">
    <property type="match status" value="1"/>
</dbReference>
<accession>A0AAP4BN97</accession>